<reference evidence="2" key="1">
    <citation type="journal article" date="2016" name="Sci. Rep.">
        <title>Molecular characterization of firefly nuptial gifts: a multi-omics approach sheds light on postcopulatory sexual selection.</title>
        <authorList>
            <person name="Al-Wathiqui N."/>
            <person name="Fallon T.R."/>
            <person name="South A."/>
            <person name="Weng J.K."/>
            <person name="Lewis S.M."/>
        </authorList>
    </citation>
    <scope>NUCLEOTIDE SEQUENCE</scope>
</reference>
<dbReference type="InterPro" id="IPR040031">
    <property type="entry name" value="Codanin-1"/>
</dbReference>
<name>A0A1Y1MZA0_PHOPY</name>
<dbReference type="GO" id="GO:0005634">
    <property type="term" value="C:nucleus"/>
    <property type="evidence" value="ECO:0007669"/>
    <property type="project" value="TreeGrafter"/>
</dbReference>
<dbReference type="EMBL" id="GEZM01016990">
    <property type="protein sequence ID" value="JAV90982.1"/>
    <property type="molecule type" value="Transcribed_RNA"/>
</dbReference>
<dbReference type="GO" id="GO:0006325">
    <property type="term" value="P:chromatin organization"/>
    <property type="evidence" value="ECO:0007669"/>
    <property type="project" value="TreeGrafter"/>
</dbReference>
<dbReference type="PANTHER" id="PTHR28678:SF1">
    <property type="entry name" value="CODANIN-1"/>
    <property type="match status" value="1"/>
</dbReference>
<proteinExistence type="predicted"/>
<dbReference type="EMBL" id="GEZM01016989">
    <property type="protein sequence ID" value="JAV90983.1"/>
    <property type="molecule type" value="Transcribed_RNA"/>
</dbReference>
<dbReference type="InterPro" id="IPR028171">
    <property type="entry name" value="Codanin-1_C"/>
</dbReference>
<feature type="domain" description="Codanin-1 C-terminal" evidence="1">
    <location>
        <begin position="677"/>
        <end position="778"/>
    </location>
</feature>
<evidence type="ECO:0000259" key="1">
    <source>
        <dbReference type="Pfam" id="PF15296"/>
    </source>
</evidence>
<organism evidence="2">
    <name type="scientific">Photinus pyralis</name>
    <name type="common">Common eastern firefly</name>
    <name type="synonym">Lampyris pyralis</name>
    <dbReference type="NCBI Taxonomy" id="7054"/>
    <lineage>
        <taxon>Eukaryota</taxon>
        <taxon>Metazoa</taxon>
        <taxon>Ecdysozoa</taxon>
        <taxon>Arthropoda</taxon>
        <taxon>Hexapoda</taxon>
        <taxon>Insecta</taxon>
        <taxon>Pterygota</taxon>
        <taxon>Neoptera</taxon>
        <taxon>Endopterygota</taxon>
        <taxon>Coleoptera</taxon>
        <taxon>Polyphaga</taxon>
        <taxon>Elateriformia</taxon>
        <taxon>Elateroidea</taxon>
        <taxon>Lampyridae</taxon>
        <taxon>Lampyrinae</taxon>
        <taxon>Photinus</taxon>
    </lineage>
</organism>
<dbReference type="AlphaFoldDB" id="A0A1Y1MZA0"/>
<dbReference type="Pfam" id="PF15296">
    <property type="entry name" value="Codanin-1_C"/>
    <property type="match status" value="1"/>
</dbReference>
<protein>
    <recommendedName>
        <fullName evidence="1">Codanin-1 C-terminal domain-containing protein</fullName>
    </recommendedName>
</protein>
<sequence>MCEKLLLQTLDNVIQLDNVLEWIKSPNSKPDNEHIAHLNCTQIDFILFFLNYVHEISNRPPKTVQDAARNGEATTPKRRTSLLENLDLNDNVDAHVSPLYKQHPFARRAPSPKTPPNIRLGDFLIRKDPRKRVQKNLNETFGSRRINPISLSDGKTKTFSPNRNSFSFGKHDENLGTDRRNLLEERSRVAFDTGAETTITKVVSKKIGDEPDFNLVTFPQKLDILIDVYVFLLNNCYVANLTSEIYFIVSVLLKRDCGARTSLQILNSLGNQVYFATGVLRKQTDFLRLLDRPTIRLLFDNARFRRFTNENFRLAFLKTYDGKVEKPVGVRQINKSVYFECDTDNRNNFATNASFHNFRKQRDLFYEVLRAWESNRMVNNWSFATALGQKVRYLVNLDSEPNNLIHFAKLFKAQLLVNACQDGTIGDEDTIKSAIPNIDEEKLSKLNTRIGKKNCTGINSIPTFTNYEEFYKDFVLIAASPSFSKHFVDVIAAEISRLNDDLSIGCSDRDEFDTFSETFRTGLITKVKTLRVLAKFLGFFESLPYRSSCVQLPENVVHDQLRIRNKIRLTLDLKKILLEASERRTLTVTIPWLVKYLAMLDSVTLKSNQIQDVFHILFKIHLDGSKYPMIVKLSVGWLLELPHVPHDLYYVWMSKNDAPMLLKPTTRTVQLDDLIGLDELLYVCCPYLGDIKSLLTADAIALDRSATCKHITPLTALGSVRETPKLQSQLEDMFFCTQPDSVKRTVEFVSERVASGCIKEICYEIVPSYKKEAMSKLRHEVDISSADIAEKLQRYAGRSHANLLNVLGGKAEVILNLRISAAMEALLSSTVLQQTKDVCVFLTHRMCRKRVDEWVKSHVTQDIFINYFDNEIKKLKQQTKAKPQFGLPSLGKSDKHDGSTDSGMKIMELLRELCWRTVEGQPVTQVEIFSLLESIRTSFEGRCDINDCITLAINKLLLDFIILAIAHSPDSITTDVVSMCCVLYRACGNLDELVKTIFSPRNMFVLSMSSVPERSTNCFAVLIDALLQSELLTHAEILSQVLNCNANQALSKFLGEVLSRCKIKTED</sequence>
<evidence type="ECO:0000313" key="2">
    <source>
        <dbReference type="EMBL" id="JAV90983.1"/>
    </source>
</evidence>
<accession>A0A1Y1MZA0</accession>
<dbReference type="PANTHER" id="PTHR28678">
    <property type="entry name" value="CODANIN-1"/>
    <property type="match status" value="1"/>
</dbReference>